<evidence type="ECO:0000256" key="1">
    <source>
        <dbReference type="ARBA" id="ARBA00007381"/>
    </source>
</evidence>
<dbReference type="PRINTS" id="PR00301">
    <property type="entry name" value="HEATSHOCK70"/>
</dbReference>
<dbReference type="InterPro" id="IPR043129">
    <property type="entry name" value="ATPase_NBD"/>
</dbReference>
<dbReference type="Gene3D" id="3.30.420.40">
    <property type="match status" value="1"/>
</dbReference>
<dbReference type="OrthoDB" id="3789372at2759"/>
<dbReference type="Pfam" id="PF00012">
    <property type="entry name" value="HSP70"/>
    <property type="match status" value="1"/>
</dbReference>
<comment type="similarity">
    <text evidence="1">Belongs to the heat shock protein 70 family.</text>
</comment>
<protein>
    <submittedName>
        <fullName evidence="4">Heat shock protein 70 family</fullName>
    </submittedName>
</protein>
<accession>A0A2U1KBI0</accession>
<organism evidence="4 5">
    <name type="scientific">Artemisia annua</name>
    <name type="common">Sweet wormwood</name>
    <dbReference type="NCBI Taxonomy" id="35608"/>
    <lineage>
        <taxon>Eukaryota</taxon>
        <taxon>Viridiplantae</taxon>
        <taxon>Streptophyta</taxon>
        <taxon>Embryophyta</taxon>
        <taxon>Tracheophyta</taxon>
        <taxon>Spermatophyta</taxon>
        <taxon>Magnoliopsida</taxon>
        <taxon>eudicotyledons</taxon>
        <taxon>Gunneridae</taxon>
        <taxon>Pentapetalae</taxon>
        <taxon>asterids</taxon>
        <taxon>campanulids</taxon>
        <taxon>Asterales</taxon>
        <taxon>Asteraceae</taxon>
        <taxon>Asteroideae</taxon>
        <taxon>Anthemideae</taxon>
        <taxon>Artemisiinae</taxon>
        <taxon>Artemisia</taxon>
    </lineage>
</organism>
<keyword evidence="3" id="KW-0067">ATP-binding</keyword>
<evidence type="ECO:0000256" key="3">
    <source>
        <dbReference type="ARBA" id="ARBA00022840"/>
    </source>
</evidence>
<evidence type="ECO:0000256" key="2">
    <source>
        <dbReference type="ARBA" id="ARBA00022741"/>
    </source>
</evidence>
<evidence type="ECO:0000313" key="4">
    <source>
        <dbReference type="EMBL" id="PWA34120.1"/>
    </source>
</evidence>
<proteinExistence type="inferred from homology"/>
<comment type="caution">
    <text evidence="4">The sequence shown here is derived from an EMBL/GenBank/DDBJ whole genome shotgun (WGS) entry which is preliminary data.</text>
</comment>
<name>A0A2U1KBI0_ARTAN</name>
<evidence type="ECO:0000313" key="5">
    <source>
        <dbReference type="Proteomes" id="UP000245207"/>
    </source>
</evidence>
<dbReference type="GO" id="GO:0140662">
    <property type="term" value="F:ATP-dependent protein folding chaperone"/>
    <property type="evidence" value="ECO:0007669"/>
    <property type="project" value="InterPro"/>
</dbReference>
<reference evidence="4 5" key="1">
    <citation type="journal article" date="2018" name="Mol. Plant">
        <title>The genome of Artemisia annua provides insight into the evolution of Asteraceae family and artemisinin biosynthesis.</title>
        <authorList>
            <person name="Shen Q."/>
            <person name="Zhang L."/>
            <person name="Liao Z."/>
            <person name="Wang S."/>
            <person name="Yan T."/>
            <person name="Shi P."/>
            <person name="Liu M."/>
            <person name="Fu X."/>
            <person name="Pan Q."/>
            <person name="Wang Y."/>
            <person name="Lv Z."/>
            <person name="Lu X."/>
            <person name="Zhang F."/>
            <person name="Jiang W."/>
            <person name="Ma Y."/>
            <person name="Chen M."/>
            <person name="Hao X."/>
            <person name="Li L."/>
            <person name="Tang Y."/>
            <person name="Lv G."/>
            <person name="Zhou Y."/>
            <person name="Sun X."/>
            <person name="Brodelius P.E."/>
            <person name="Rose J.K.C."/>
            <person name="Tang K."/>
        </authorList>
    </citation>
    <scope>NUCLEOTIDE SEQUENCE [LARGE SCALE GENOMIC DNA]</scope>
    <source>
        <strain evidence="5">cv. Huhao1</strain>
        <tissue evidence="4">Leaf</tissue>
    </source>
</reference>
<dbReference type="PANTHER" id="PTHR19375">
    <property type="entry name" value="HEAT SHOCK PROTEIN 70KDA"/>
    <property type="match status" value="1"/>
</dbReference>
<dbReference type="InterPro" id="IPR013126">
    <property type="entry name" value="Hsp_70_fam"/>
</dbReference>
<dbReference type="SUPFAM" id="SSF53067">
    <property type="entry name" value="Actin-like ATPase domain"/>
    <property type="match status" value="1"/>
</dbReference>
<dbReference type="InterPro" id="IPR018181">
    <property type="entry name" value="Heat_shock_70_CS"/>
</dbReference>
<dbReference type="PROSITE" id="PS00297">
    <property type="entry name" value="HSP70_1"/>
    <property type="match status" value="1"/>
</dbReference>
<dbReference type="STRING" id="35608.A0A2U1KBI0"/>
<gene>
    <name evidence="4" type="ORF">CTI12_AA622250</name>
</gene>
<dbReference type="AlphaFoldDB" id="A0A2U1KBI0"/>
<dbReference type="FunFam" id="3.30.420.40:FF:000028">
    <property type="entry name" value="heat shock 70 kDa protein-like"/>
    <property type="match status" value="1"/>
</dbReference>
<keyword evidence="5" id="KW-1185">Reference proteome</keyword>
<dbReference type="GO" id="GO:0005524">
    <property type="term" value="F:ATP binding"/>
    <property type="evidence" value="ECO:0007669"/>
    <property type="project" value="UniProtKB-KW"/>
</dbReference>
<sequence length="171" mass="19541">MSLRGYYMYGRYYTTEETPLRTTESYKVLKNQPLKMFREVSRTTVGIDLGTTYSRVAVWSNKNNRVEIIPNAQGNKITPSCVAWDGTHLLVGEAAQNQIIRNPKNIAFVTTNRCVSDVQLFYLGSIEFMSDASSIYGKVSFLTNNTAFSSHNFSRKIFVQYLAILVSWMYI</sequence>
<keyword evidence="4" id="KW-0346">Stress response</keyword>
<keyword evidence="2" id="KW-0547">Nucleotide-binding</keyword>
<dbReference type="EMBL" id="PKPP01023748">
    <property type="protein sequence ID" value="PWA34120.1"/>
    <property type="molecule type" value="Genomic_DNA"/>
</dbReference>
<dbReference type="Proteomes" id="UP000245207">
    <property type="component" value="Unassembled WGS sequence"/>
</dbReference>